<sequence>METGSYDAITYIRFWSLEEHIATCRLENGLKLWTIGDYLLLSDEIYVDENGIVTMSDIEALTPTRFDNFVDSYIRGEYNL</sequence>
<reference evidence="1 2" key="1">
    <citation type="submission" date="2017-11" db="EMBL/GenBank/DDBJ databases">
        <title>Complete genome sequence of Sphingomonas sp. Strain Cra20, a psychrotolerant potential plant growth promoting rhizobacteria.</title>
        <authorList>
            <person name="Luo Y."/>
        </authorList>
    </citation>
    <scope>NUCLEOTIDE SEQUENCE [LARGE SCALE GENOMIC DNA]</scope>
    <source>
        <strain evidence="1 2">Cra20</strain>
    </source>
</reference>
<protein>
    <submittedName>
        <fullName evidence="1">Uncharacterized protein</fullName>
    </submittedName>
</protein>
<evidence type="ECO:0000313" key="2">
    <source>
        <dbReference type="Proteomes" id="UP000229081"/>
    </source>
</evidence>
<dbReference type="AlphaFoldDB" id="A0A2K8MJ39"/>
<accession>A0A2K8MJ39</accession>
<name>A0A2K8MJ39_9SPHN</name>
<keyword evidence="2" id="KW-1185">Reference proteome</keyword>
<dbReference type="KEGG" id="sphc:CVN68_11820"/>
<evidence type="ECO:0000313" key="1">
    <source>
        <dbReference type="EMBL" id="ATY32576.1"/>
    </source>
</evidence>
<organism evidence="1 2">
    <name type="scientific">Sphingomonas psychrotolerans</name>
    <dbReference type="NCBI Taxonomy" id="1327635"/>
    <lineage>
        <taxon>Bacteria</taxon>
        <taxon>Pseudomonadati</taxon>
        <taxon>Pseudomonadota</taxon>
        <taxon>Alphaproteobacteria</taxon>
        <taxon>Sphingomonadales</taxon>
        <taxon>Sphingomonadaceae</taxon>
        <taxon>Sphingomonas</taxon>
    </lineage>
</organism>
<proteinExistence type="predicted"/>
<dbReference type="EMBL" id="CP024923">
    <property type="protein sequence ID" value="ATY32576.1"/>
    <property type="molecule type" value="Genomic_DNA"/>
</dbReference>
<dbReference type="Proteomes" id="UP000229081">
    <property type="component" value="Chromosome"/>
</dbReference>
<gene>
    <name evidence="1" type="ORF">CVN68_11820</name>
</gene>